<dbReference type="EMBL" id="KN847533">
    <property type="protein sequence ID" value="KIW07328.1"/>
    <property type="molecule type" value="Genomic_DNA"/>
</dbReference>
<dbReference type="OrthoDB" id="3021074at2759"/>
<reference evidence="2 3" key="1">
    <citation type="submission" date="2015-01" db="EMBL/GenBank/DDBJ databases">
        <title>The Genome Sequence of Ochroconis gallopava CBS43764.</title>
        <authorList>
            <consortium name="The Broad Institute Genomics Platform"/>
            <person name="Cuomo C."/>
            <person name="de Hoog S."/>
            <person name="Gorbushina A."/>
            <person name="Stielow B."/>
            <person name="Teixiera M."/>
            <person name="Abouelleil A."/>
            <person name="Chapman S.B."/>
            <person name="Priest M."/>
            <person name="Young S.K."/>
            <person name="Wortman J."/>
            <person name="Nusbaum C."/>
            <person name="Birren B."/>
        </authorList>
    </citation>
    <scope>NUCLEOTIDE SEQUENCE [LARGE SCALE GENOMIC DNA]</scope>
    <source>
        <strain evidence="2 3">CBS 43764</strain>
    </source>
</reference>
<dbReference type="AlphaFoldDB" id="A0A0D2AKE5"/>
<evidence type="ECO:0000256" key="1">
    <source>
        <dbReference type="SAM" id="Phobius"/>
    </source>
</evidence>
<dbReference type="RefSeq" id="XP_016217197.1">
    <property type="nucleotide sequence ID" value="XM_016355181.1"/>
</dbReference>
<sequence length="313" mass="34505">MSSTSEGICVTTLTPTYSTLPRLNTTVLLLVVLFSPNKSWATKAALAALMTRVSTIVIHSFVLLATKNSSRPWDLDTIGSWFILSEVAASIPALLCWSPALHMSKARYLVKTWGVMVFAGAVCGFTTVRWAGRHTRSQTCMTVDNADGYHVQTSISRDNIFSPLTSRSILGKFDVAAVVAATFGLWTCIRPDSWSKYDAKRSSRRVIAVLELLCAVFSTTVLVASVVLHEKYMLQSPRLPMLLPLTAYEQWSCWAATGIILVATLANWALGGDKKPFNVAGNYSQRRYQNEIETDSRLEWSGILARPLPAYVS</sequence>
<dbReference type="GeneID" id="27310151"/>
<feature type="transmembrane region" description="Helical" evidence="1">
    <location>
        <begin position="248"/>
        <end position="270"/>
    </location>
</feature>
<dbReference type="InParanoid" id="A0A0D2AKE5"/>
<evidence type="ECO:0000313" key="3">
    <source>
        <dbReference type="Proteomes" id="UP000053259"/>
    </source>
</evidence>
<feature type="transmembrane region" description="Helical" evidence="1">
    <location>
        <begin position="109"/>
        <end position="131"/>
    </location>
</feature>
<keyword evidence="1" id="KW-1133">Transmembrane helix</keyword>
<accession>A0A0D2AKE5</accession>
<dbReference type="HOGENOM" id="CLU_889040_0_0_1"/>
<feature type="transmembrane region" description="Helical" evidence="1">
    <location>
        <begin position="78"/>
        <end position="97"/>
    </location>
</feature>
<organism evidence="2 3">
    <name type="scientific">Verruconis gallopava</name>
    <dbReference type="NCBI Taxonomy" id="253628"/>
    <lineage>
        <taxon>Eukaryota</taxon>
        <taxon>Fungi</taxon>
        <taxon>Dikarya</taxon>
        <taxon>Ascomycota</taxon>
        <taxon>Pezizomycotina</taxon>
        <taxon>Dothideomycetes</taxon>
        <taxon>Pleosporomycetidae</taxon>
        <taxon>Venturiales</taxon>
        <taxon>Sympoventuriaceae</taxon>
        <taxon>Verruconis</taxon>
    </lineage>
</organism>
<dbReference type="VEuPathDB" id="FungiDB:PV09_02178"/>
<keyword evidence="1" id="KW-0472">Membrane</keyword>
<protein>
    <submittedName>
        <fullName evidence="2">Uncharacterized protein</fullName>
    </submittedName>
</protein>
<feature type="transmembrane region" description="Helical" evidence="1">
    <location>
        <begin position="44"/>
        <end position="66"/>
    </location>
</feature>
<keyword evidence="3" id="KW-1185">Reference proteome</keyword>
<feature type="transmembrane region" description="Helical" evidence="1">
    <location>
        <begin position="209"/>
        <end position="228"/>
    </location>
</feature>
<name>A0A0D2AKE5_9PEZI</name>
<keyword evidence="1" id="KW-0812">Transmembrane</keyword>
<evidence type="ECO:0000313" key="2">
    <source>
        <dbReference type="EMBL" id="KIW07328.1"/>
    </source>
</evidence>
<gene>
    <name evidence="2" type="ORF">PV09_02178</name>
</gene>
<dbReference type="Proteomes" id="UP000053259">
    <property type="component" value="Unassembled WGS sequence"/>
</dbReference>
<proteinExistence type="predicted"/>